<dbReference type="InterPro" id="IPR015853">
    <property type="entry name" value="ABC_transpr_FbpC"/>
</dbReference>
<dbReference type="PANTHER" id="PTHR42781:SF4">
    <property type="entry name" value="SPERMIDINE_PUTRESCINE IMPORT ATP-BINDING PROTEIN POTA"/>
    <property type="match status" value="1"/>
</dbReference>
<reference evidence="10 11" key="1">
    <citation type="submission" date="2023-09" db="EMBL/GenBank/DDBJ databases">
        <title>Buttiauxella selenatireducens sp. nov., isolated from the rhizosphere of Cardamine hupingshanesis.</title>
        <authorList>
            <person name="Zhang S."/>
            <person name="Xu Z."/>
            <person name="Wang H."/>
            <person name="Guo Y."/>
        </authorList>
    </citation>
    <scope>NUCLEOTIDE SEQUENCE [LARGE SCALE GENOMIC DNA]</scope>
    <source>
        <strain evidence="10 11">R73</strain>
    </source>
</reference>
<dbReference type="InterPro" id="IPR050093">
    <property type="entry name" value="ABC_SmlMolc_Importer"/>
</dbReference>
<gene>
    <name evidence="10" type="ORF">RHD99_08610</name>
</gene>
<keyword evidence="3" id="KW-0410">Iron transport</keyword>
<dbReference type="CDD" id="cd03259">
    <property type="entry name" value="ABC_Carb_Solutes_like"/>
    <property type="match status" value="1"/>
</dbReference>
<dbReference type="GO" id="GO:0005524">
    <property type="term" value="F:ATP binding"/>
    <property type="evidence" value="ECO:0007669"/>
    <property type="project" value="UniProtKB-KW"/>
</dbReference>
<accession>A0ABY9SFJ3</accession>
<evidence type="ECO:0000256" key="3">
    <source>
        <dbReference type="ARBA" id="ARBA00022496"/>
    </source>
</evidence>
<dbReference type="EMBL" id="CP133838">
    <property type="protein sequence ID" value="WMY75980.1"/>
    <property type="molecule type" value="Genomic_DNA"/>
</dbReference>
<dbReference type="InterPro" id="IPR003593">
    <property type="entry name" value="AAA+_ATPase"/>
</dbReference>
<evidence type="ECO:0000256" key="5">
    <source>
        <dbReference type="ARBA" id="ARBA00022840"/>
    </source>
</evidence>
<dbReference type="Proteomes" id="UP001246690">
    <property type="component" value="Chromosome"/>
</dbReference>
<dbReference type="PANTHER" id="PTHR42781">
    <property type="entry name" value="SPERMIDINE/PUTRESCINE IMPORT ATP-BINDING PROTEIN POTA"/>
    <property type="match status" value="1"/>
</dbReference>
<keyword evidence="2" id="KW-1003">Cell membrane</keyword>
<evidence type="ECO:0000259" key="9">
    <source>
        <dbReference type="PROSITE" id="PS50893"/>
    </source>
</evidence>
<keyword evidence="1" id="KW-0813">Transport</keyword>
<dbReference type="SMART" id="SM00382">
    <property type="entry name" value="AAA"/>
    <property type="match status" value="1"/>
</dbReference>
<dbReference type="Pfam" id="PF00005">
    <property type="entry name" value="ABC_tran"/>
    <property type="match status" value="1"/>
</dbReference>
<dbReference type="PROSITE" id="PS50893">
    <property type="entry name" value="ABC_TRANSPORTER_2"/>
    <property type="match status" value="1"/>
</dbReference>
<organism evidence="10 11">
    <name type="scientific">Buttiauxella selenatireducens</name>
    <dbReference type="NCBI Taxonomy" id="3073902"/>
    <lineage>
        <taxon>Bacteria</taxon>
        <taxon>Pseudomonadati</taxon>
        <taxon>Pseudomonadota</taxon>
        <taxon>Gammaproteobacteria</taxon>
        <taxon>Enterobacterales</taxon>
        <taxon>Enterobacteriaceae</taxon>
        <taxon>Buttiauxella</taxon>
    </lineage>
</organism>
<evidence type="ECO:0000256" key="4">
    <source>
        <dbReference type="ARBA" id="ARBA00022741"/>
    </source>
</evidence>
<sequence>MSEIALRLQDVHVAYGNSQQSVLKGFSMSVRKGELACLLGASGCGKTTVLRAVAGFERLQHGEIYVSQRRVAAPGIHLPPEKRHVGMVFQEYALFPHLTAQQNVAFGLRRLPRDEQHARVTELLRMVDLHSHASHYPHELSGGQQQRIALARALAPNPEILLLDEPFSSLDKQTRERLGREVRDILRDAGQTALLVTHSEHEAHLMADHIGYVRQGQFRAGEKMLKVVSPEVNSTL</sequence>
<evidence type="ECO:0000313" key="11">
    <source>
        <dbReference type="Proteomes" id="UP001246690"/>
    </source>
</evidence>
<dbReference type="Gene3D" id="3.40.50.300">
    <property type="entry name" value="P-loop containing nucleotide triphosphate hydrolases"/>
    <property type="match status" value="1"/>
</dbReference>
<keyword evidence="7" id="KW-0406">Ion transport</keyword>
<feature type="domain" description="ABC transporter" evidence="9">
    <location>
        <begin position="6"/>
        <end position="236"/>
    </location>
</feature>
<proteinExistence type="predicted"/>
<protein>
    <submittedName>
        <fullName evidence="10">ABC transporter ATP-binding protein</fullName>
    </submittedName>
</protein>
<evidence type="ECO:0000313" key="10">
    <source>
        <dbReference type="EMBL" id="WMY75980.1"/>
    </source>
</evidence>
<keyword evidence="4" id="KW-0547">Nucleotide-binding</keyword>
<evidence type="ECO:0000256" key="1">
    <source>
        <dbReference type="ARBA" id="ARBA00022448"/>
    </source>
</evidence>
<dbReference type="RefSeq" id="WP_309878438.1">
    <property type="nucleotide sequence ID" value="NZ_CP133838.1"/>
</dbReference>
<evidence type="ECO:0000256" key="7">
    <source>
        <dbReference type="ARBA" id="ARBA00023065"/>
    </source>
</evidence>
<keyword evidence="8" id="KW-0472">Membrane</keyword>
<dbReference type="InterPro" id="IPR017871">
    <property type="entry name" value="ABC_transporter-like_CS"/>
</dbReference>
<evidence type="ECO:0000256" key="2">
    <source>
        <dbReference type="ARBA" id="ARBA00022475"/>
    </source>
</evidence>
<keyword evidence="11" id="KW-1185">Reference proteome</keyword>
<dbReference type="SUPFAM" id="SSF52540">
    <property type="entry name" value="P-loop containing nucleoside triphosphate hydrolases"/>
    <property type="match status" value="1"/>
</dbReference>
<evidence type="ECO:0000256" key="6">
    <source>
        <dbReference type="ARBA" id="ARBA00023004"/>
    </source>
</evidence>
<dbReference type="InterPro" id="IPR027417">
    <property type="entry name" value="P-loop_NTPase"/>
</dbReference>
<dbReference type="InterPro" id="IPR003439">
    <property type="entry name" value="ABC_transporter-like_ATP-bd"/>
</dbReference>
<evidence type="ECO:0000256" key="8">
    <source>
        <dbReference type="ARBA" id="ARBA00023136"/>
    </source>
</evidence>
<dbReference type="PROSITE" id="PS00211">
    <property type="entry name" value="ABC_TRANSPORTER_1"/>
    <property type="match status" value="1"/>
</dbReference>
<keyword evidence="5 10" id="KW-0067">ATP-binding</keyword>
<keyword evidence="6" id="KW-0408">Iron</keyword>
<name>A0ABY9SFJ3_9ENTR</name>